<gene>
    <name evidence="2" type="ORF">EVAR_76198_1</name>
</gene>
<feature type="region of interest" description="Disordered" evidence="1">
    <location>
        <begin position="1"/>
        <end position="26"/>
    </location>
</feature>
<accession>A0A4C1UVY3</accession>
<organism evidence="2 3">
    <name type="scientific">Eumeta variegata</name>
    <name type="common">Bagworm moth</name>
    <name type="synonym">Eumeta japonica</name>
    <dbReference type="NCBI Taxonomy" id="151549"/>
    <lineage>
        <taxon>Eukaryota</taxon>
        <taxon>Metazoa</taxon>
        <taxon>Ecdysozoa</taxon>
        <taxon>Arthropoda</taxon>
        <taxon>Hexapoda</taxon>
        <taxon>Insecta</taxon>
        <taxon>Pterygota</taxon>
        <taxon>Neoptera</taxon>
        <taxon>Endopterygota</taxon>
        <taxon>Lepidoptera</taxon>
        <taxon>Glossata</taxon>
        <taxon>Ditrysia</taxon>
        <taxon>Tineoidea</taxon>
        <taxon>Psychidae</taxon>
        <taxon>Oiketicinae</taxon>
        <taxon>Eumeta</taxon>
    </lineage>
</organism>
<evidence type="ECO:0000256" key="1">
    <source>
        <dbReference type="SAM" id="MobiDB-lite"/>
    </source>
</evidence>
<dbReference type="OrthoDB" id="7364834at2759"/>
<name>A0A4C1UVY3_EUMVA</name>
<dbReference type="AlphaFoldDB" id="A0A4C1UVY3"/>
<keyword evidence="3" id="KW-1185">Reference proteome</keyword>
<evidence type="ECO:0000313" key="2">
    <source>
        <dbReference type="EMBL" id="GBP30653.1"/>
    </source>
</evidence>
<protein>
    <submittedName>
        <fullName evidence="2">Uncharacterized protein</fullName>
    </submittedName>
</protein>
<dbReference type="EMBL" id="BGZK01000235">
    <property type="protein sequence ID" value="GBP30653.1"/>
    <property type="molecule type" value="Genomic_DNA"/>
</dbReference>
<sequence>MAAKSNASSSVVSSQELGPECSFSSTSSDASILEDNFKDDFVVLVPKKTKSSSSSCGVEPSISGIFTQHVTSALDLNNITDREAMRLIIPLSAALGCNPASLSISRSSIRRAKKKARTDYNSNIKKKFDIDSPLIVHWDGKLMPDITGKKKVERLPILVSSNGCEKLLGVPKLVAGTGEQISDAVYDTVQQ</sequence>
<dbReference type="Proteomes" id="UP000299102">
    <property type="component" value="Unassembled WGS sequence"/>
</dbReference>
<evidence type="ECO:0000313" key="3">
    <source>
        <dbReference type="Proteomes" id="UP000299102"/>
    </source>
</evidence>
<comment type="caution">
    <text evidence="2">The sequence shown here is derived from an EMBL/GenBank/DDBJ whole genome shotgun (WGS) entry which is preliminary data.</text>
</comment>
<proteinExistence type="predicted"/>
<reference evidence="2 3" key="1">
    <citation type="journal article" date="2019" name="Commun. Biol.">
        <title>The bagworm genome reveals a unique fibroin gene that provides high tensile strength.</title>
        <authorList>
            <person name="Kono N."/>
            <person name="Nakamura H."/>
            <person name="Ohtoshi R."/>
            <person name="Tomita M."/>
            <person name="Numata K."/>
            <person name="Arakawa K."/>
        </authorList>
    </citation>
    <scope>NUCLEOTIDE SEQUENCE [LARGE SCALE GENOMIC DNA]</scope>
</reference>